<evidence type="ECO:0000259" key="14">
    <source>
        <dbReference type="Pfam" id="PF07715"/>
    </source>
</evidence>
<evidence type="ECO:0000313" key="16">
    <source>
        <dbReference type="Proteomes" id="UP000188243"/>
    </source>
</evidence>
<evidence type="ECO:0000256" key="2">
    <source>
        <dbReference type="ARBA" id="ARBA00009810"/>
    </source>
</evidence>
<dbReference type="InterPro" id="IPR000531">
    <property type="entry name" value="Beta-barrel_TonB"/>
</dbReference>
<dbReference type="Proteomes" id="UP000188243">
    <property type="component" value="Chromosome"/>
</dbReference>
<dbReference type="Gene3D" id="2.170.130.10">
    <property type="entry name" value="TonB-dependent receptor, plug domain"/>
    <property type="match status" value="1"/>
</dbReference>
<gene>
    <name evidence="15" type="ORF">B0W48_16520</name>
</gene>
<dbReference type="KEGG" id="paln:B0W48_16520"/>
<feature type="domain" description="TonB-dependent receptor plug" evidence="14">
    <location>
        <begin position="61"/>
        <end position="163"/>
    </location>
</feature>
<dbReference type="PANTHER" id="PTHR32552">
    <property type="entry name" value="FERRICHROME IRON RECEPTOR-RELATED"/>
    <property type="match status" value="1"/>
</dbReference>
<dbReference type="CDD" id="cd01347">
    <property type="entry name" value="ligand_gated_channel"/>
    <property type="match status" value="1"/>
</dbReference>
<evidence type="ECO:0000256" key="1">
    <source>
        <dbReference type="ARBA" id="ARBA00004571"/>
    </source>
</evidence>
<dbReference type="GO" id="GO:0038023">
    <property type="term" value="F:signaling receptor activity"/>
    <property type="evidence" value="ECO:0007669"/>
    <property type="project" value="InterPro"/>
</dbReference>
<keyword evidence="4 10" id="KW-1134">Transmembrane beta strand</keyword>
<feature type="signal peptide" evidence="12">
    <location>
        <begin position="1"/>
        <end position="27"/>
    </location>
</feature>
<feature type="chain" id="PRO_5010250097" evidence="12">
    <location>
        <begin position="28"/>
        <end position="704"/>
    </location>
</feature>
<dbReference type="RefSeq" id="WP_077537882.1">
    <property type="nucleotide sequence ID" value="NZ_CP019628.1"/>
</dbReference>
<dbReference type="PANTHER" id="PTHR32552:SF90">
    <property type="entry name" value="METAL-PSEUDOPALINE RECEPTOR CNTO"/>
    <property type="match status" value="1"/>
</dbReference>
<dbReference type="InterPro" id="IPR039426">
    <property type="entry name" value="TonB-dep_rcpt-like"/>
</dbReference>
<evidence type="ECO:0000256" key="4">
    <source>
        <dbReference type="ARBA" id="ARBA00022452"/>
    </source>
</evidence>
<keyword evidence="5 10" id="KW-0812">Transmembrane</keyword>
<dbReference type="AlphaFoldDB" id="A0A1Q2H1K8"/>
<evidence type="ECO:0000256" key="3">
    <source>
        <dbReference type="ARBA" id="ARBA00022448"/>
    </source>
</evidence>
<reference evidence="15 16" key="1">
    <citation type="submission" date="2017-02" db="EMBL/GenBank/DDBJ databases">
        <title>Complete genome sequence of the cold-active Pseudoalteromonas aliena strain EH1 isolated from Arctic seawater.</title>
        <authorList>
            <person name="Kim E."/>
            <person name="Heo E."/>
            <person name="Kim H."/>
            <person name="Kim D."/>
        </authorList>
    </citation>
    <scope>NUCLEOTIDE SEQUENCE [LARGE SCALE GENOMIC DNA]</scope>
    <source>
        <strain evidence="15 16">EH1</strain>
    </source>
</reference>
<sequence>MNTNKKGLKLTYISACLASMFASHAIAANENNSTENSAEEFFERLAVTGSRQAYQGNFRPLETPQSELKIDLEALENAGAIDLNQALDLSASVARQNNFGGLWNSFALRGFVGDENLPSNYLVNGFNAGRGFGGSRDLSGIESVEVLKGPRAALFGRGEPGGTVNLVTKRPTFDTSGELKLSVGSFDTYRADVDYTTPLNDDVAIRLVGFYEDAKSFRDTIETTKKGFSPSITWNINDNSQLIYELEYSNQEVPFDRGVLAIDGKLGLIPESRFLGEPGDGPIEANVLGHQLEFVHDFNDNWSVLLGANYRDTSLEGFATETGFGGVVENGKVNRFRRYRDYDATYQVYRAEVTGNLEVAGLNHRLIIGVDSDKFENNQFVLRVRGDQYINVFNPVYGAYELPTPTANTDKVEIQESLGIFIQDQISLTDKLDIRVGARFDDYEQTLNNRLADTQSKQSESRVSPQFGVVYEASEFVSVYAAYGENFRPLSGTDLNGDGFEPNQSTSSELGVKFTLNDGALFGTIAVFKVEQDNMLVVDDPTAFTFAAIGEAQSKGFEIDLNGELTDGVSLWLSYAYVDATIENSFFDANFGYTVEAGSSLLNIPEHQFSLQLVKSSELYGKAVKFGGGLVYVGSRNGFFGTDFELPSYTTARVFINYELTNNIGLRAEVDNLFDETYYTNSFADAWVQPGTPRNVRLSATYNF</sequence>
<evidence type="ECO:0000256" key="10">
    <source>
        <dbReference type="PROSITE-ProRule" id="PRU01360"/>
    </source>
</evidence>
<dbReference type="GO" id="GO:0009279">
    <property type="term" value="C:cell outer membrane"/>
    <property type="evidence" value="ECO:0007669"/>
    <property type="project" value="UniProtKB-SubCell"/>
</dbReference>
<keyword evidence="8 15" id="KW-0675">Receptor</keyword>
<proteinExistence type="inferred from homology"/>
<evidence type="ECO:0000313" key="15">
    <source>
        <dbReference type="EMBL" id="AQQ01233.1"/>
    </source>
</evidence>
<accession>A0A1Q2H1K8</accession>
<name>A0A1Q2H1K8_9GAMM</name>
<evidence type="ECO:0000256" key="9">
    <source>
        <dbReference type="ARBA" id="ARBA00023237"/>
    </source>
</evidence>
<dbReference type="NCBIfam" id="TIGR01783">
    <property type="entry name" value="TonB-siderophor"/>
    <property type="match status" value="1"/>
</dbReference>
<dbReference type="GO" id="GO:0015891">
    <property type="term" value="P:siderophore transport"/>
    <property type="evidence" value="ECO:0007669"/>
    <property type="project" value="InterPro"/>
</dbReference>
<evidence type="ECO:0000256" key="12">
    <source>
        <dbReference type="SAM" id="SignalP"/>
    </source>
</evidence>
<dbReference type="InterPro" id="IPR012910">
    <property type="entry name" value="Plug_dom"/>
</dbReference>
<dbReference type="InterPro" id="IPR010105">
    <property type="entry name" value="TonB_sidphr_rcpt"/>
</dbReference>
<comment type="similarity">
    <text evidence="2 10 11">Belongs to the TonB-dependent receptor family.</text>
</comment>
<keyword evidence="6 11" id="KW-0798">TonB box</keyword>
<dbReference type="SUPFAM" id="SSF56935">
    <property type="entry name" value="Porins"/>
    <property type="match status" value="1"/>
</dbReference>
<comment type="subcellular location">
    <subcellularLocation>
        <location evidence="1 10">Cell outer membrane</location>
        <topology evidence="1 10">Multi-pass membrane protein</topology>
    </subcellularLocation>
</comment>
<dbReference type="Gene3D" id="2.40.170.20">
    <property type="entry name" value="TonB-dependent receptor, beta-barrel domain"/>
    <property type="match status" value="1"/>
</dbReference>
<dbReference type="Pfam" id="PF07715">
    <property type="entry name" value="Plug"/>
    <property type="match status" value="1"/>
</dbReference>
<keyword evidence="12" id="KW-0732">Signal</keyword>
<dbReference type="Pfam" id="PF00593">
    <property type="entry name" value="TonB_dep_Rec_b-barrel"/>
    <property type="match status" value="1"/>
</dbReference>
<dbReference type="FunFam" id="2.40.170.20:FF:000005">
    <property type="entry name" value="TonB-dependent siderophore receptor"/>
    <property type="match status" value="1"/>
</dbReference>
<dbReference type="InterPro" id="IPR037066">
    <property type="entry name" value="Plug_dom_sf"/>
</dbReference>
<dbReference type="EMBL" id="CP019628">
    <property type="protein sequence ID" value="AQQ01233.1"/>
    <property type="molecule type" value="Genomic_DNA"/>
</dbReference>
<dbReference type="PROSITE" id="PS52016">
    <property type="entry name" value="TONB_DEPENDENT_REC_3"/>
    <property type="match status" value="1"/>
</dbReference>
<evidence type="ECO:0000256" key="7">
    <source>
        <dbReference type="ARBA" id="ARBA00023136"/>
    </source>
</evidence>
<evidence type="ECO:0000256" key="6">
    <source>
        <dbReference type="ARBA" id="ARBA00023077"/>
    </source>
</evidence>
<organism evidence="15 16">
    <name type="scientific">Pseudoalteromonas aliena</name>
    <dbReference type="NCBI Taxonomy" id="247523"/>
    <lineage>
        <taxon>Bacteria</taxon>
        <taxon>Pseudomonadati</taxon>
        <taxon>Pseudomonadota</taxon>
        <taxon>Gammaproteobacteria</taxon>
        <taxon>Alteromonadales</taxon>
        <taxon>Pseudoalteromonadaceae</taxon>
        <taxon>Pseudoalteromonas</taxon>
    </lineage>
</organism>
<dbReference type="STRING" id="247523.B0W48_16520"/>
<keyword evidence="9 10" id="KW-0998">Cell outer membrane</keyword>
<evidence type="ECO:0000256" key="8">
    <source>
        <dbReference type="ARBA" id="ARBA00023170"/>
    </source>
</evidence>
<protein>
    <submittedName>
        <fullName evidence="15">TonB-dependent siderophore receptor</fullName>
    </submittedName>
</protein>
<keyword evidence="7 10" id="KW-0472">Membrane</keyword>
<evidence type="ECO:0000256" key="11">
    <source>
        <dbReference type="RuleBase" id="RU003357"/>
    </source>
</evidence>
<evidence type="ECO:0000256" key="5">
    <source>
        <dbReference type="ARBA" id="ARBA00022692"/>
    </source>
</evidence>
<keyword evidence="3 10" id="KW-0813">Transport</keyword>
<dbReference type="InterPro" id="IPR036942">
    <property type="entry name" value="Beta-barrel_TonB_sf"/>
</dbReference>
<evidence type="ECO:0000259" key="13">
    <source>
        <dbReference type="Pfam" id="PF00593"/>
    </source>
</evidence>
<feature type="domain" description="TonB-dependent receptor-like beta-barrel" evidence="13">
    <location>
        <begin position="233"/>
        <end position="673"/>
    </location>
</feature>
<dbReference type="GO" id="GO:0015344">
    <property type="term" value="F:siderophore uptake transmembrane transporter activity"/>
    <property type="evidence" value="ECO:0007669"/>
    <property type="project" value="TreeGrafter"/>
</dbReference>